<sequence length="561" mass="65361">MDLCPVQTGNKEKRNDSEDDDNKIPDTVLFMDRISQLPDHLNHKILSFLRGKHVARTSVLSKTWNRIWLTFPVFELRINYDHYIESSVPDPDSYIRYPEEFLFLVDKSLQRRFQQNLDVSVFSLLISFPKFEPLATYMDRWVGVALERNVTKLVLEVYTDPVIWYRVPQTVLSSKSLTILKLYNCRLDNNCVINLSQLRKLSLTHVCLLDQDMFSNLEFKFPLIEDLVIKNCKGMNRNLWLSPGLCPLKNIELSSNKEIRNIEIAATNLQSFLCLGWRPRVISFVGCVALEKLTLVVARITDETFEDIISKLPSLEVLQVISCEYLNRIRISSQKLKELNLQYCDHLSFFEIDTPNLLKIQLRFLDRVRFSLTQHTLHLLKVDVIIRLGNDDLDWFSQLKILLMKSSQSQNFKIAAHDDVQKMLMVHERLSEFQPSLLHGLTDALGQIVISISSKSFEDFILEAFWWEVKNISLIWSRENPKQVLFDIMKMRNEAIIKLGHFEIEDSQKAEDQNPQEIEDNMHPAWKFVLNSHSTALYQTSTYRIRKKLISEASTSGITGN</sequence>
<dbReference type="SUPFAM" id="SSF52047">
    <property type="entry name" value="RNI-like"/>
    <property type="match status" value="1"/>
</dbReference>
<feature type="domain" description="At1g61320/AtMIF1 LRR" evidence="3">
    <location>
        <begin position="286"/>
        <end position="429"/>
    </location>
</feature>
<dbReference type="EMBL" id="CAUOFW020006391">
    <property type="protein sequence ID" value="CAK9174515.1"/>
    <property type="molecule type" value="Genomic_DNA"/>
</dbReference>
<evidence type="ECO:0000256" key="1">
    <source>
        <dbReference type="SAM" id="MobiDB-lite"/>
    </source>
</evidence>
<reference evidence="4 5" key="1">
    <citation type="submission" date="2024-02" db="EMBL/GenBank/DDBJ databases">
        <authorList>
            <person name="Vignale AGUSTIN F."/>
            <person name="Sosa J E."/>
            <person name="Modenutti C."/>
        </authorList>
    </citation>
    <scope>NUCLEOTIDE SEQUENCE [LARGE SCALE GENOMIC DNA]</scope>
</reference>
<gene>
    <name evidence="4" type="ORF">ILEXP_LOCUS44269</name>
</gene>
<dbReference type="Pfam" id="PF00646">
    <property type="entry name" value="F-box"/>
    <property type="match status" value="1"/>
</dbReference>
<evidence type="ECO:0000313" key="4">
    <source>
        <dbReference type="EMBL" id="CAK9174515.1"/>
    </source>
</evidence>
<proteinExistence type="predicted"/>
<dbReference type="Gene3D" id="1.20.1280.50">
    <property type="match status" value="1"/>
</dbReference>
<dbReference type="InterPro" id="IPR053772">
    <property type="entry name" value="At1g61320/At1g61330-like"/>
</dbReference>
<dbReference type="PANTHER" id="PTHR34145:SF51">
    <property type="entry name" value="FBD DOMAIN-CONTAINING PROTEIN"/>
    <property type="match status" value="1"/>
</dbReference>
<name>A0ABC8TZK5_9AQUA</name>
<dbReference type="InterPro" id="IPR001810">
    <property type="entry name" value="F-box_dom"/>
</dbReference>
<dbReference type="PANTHER" id="PTHR34145">
    <property type="entry name" value="OS02G0105600 PROTEIN"/>
    <property type="match status" value="1"/>
</dbReference>
<feature type="region of interest" description="Disordered" evidence="1">
    <location>
        <begin position="1"/>
        <end position="22"/>
    </location>
</feature>
<dbReference type="InterPro" id="IPR036047">
    <property type="entry name" value="F-box-like_dom_sf"/>
</dbReference>
<dbReference type="Pfam" id="PF23622">
    <property type="entry name" value="LRR_At1g61320_AtMIF1"/>
    <property type="match status" value="2"/>
</dbReference>
<feature type="domain" description="F-box" evidence="2">
    <location>
        <begin position="34"/>
        <end position="73"/>
    </location>
</feature>
<dbReference type="Gene3D" id="3.80.10.10">
    <property type="entry name" value="Ribonuclease Inhibitor"/>
    <property type="match status" value="1"/>
</dbReference>
<dbReference type="InterPro" id="IPR055357">
    <property type="entry name" value="LRR_At1g61320_AtMIF1"/>
</dbReference>
<feature type="domain" description="At1g61320/AtMIF1 LRR" evidence="3">
    <location>
        <begin position="122"/>
        <end position="278"/>
    </location>
</feature>
<dbReference type="AlphaFoldDB" id="A0ABC8TZK5"/>
<organism evidence="4 5">
    <name type="scientific">Ilex paraguariensis</name>
    <name type="common">yerba mate</name>
    <dbReference type="NCBI Taxonomy" id="185542"/>
    <lineage>
        <taxon>Eukaryota</taxon>
        <taxon>Viridiplantae</taxon>
        <taxon>Streptophyta</taxon>
        <taxon>Embryophyta</taxon>
        <taxon>Tracheophyta</taxon>
        <taxon>Spermatophyta</taxon>
        <taxon>Magnoliopsida</taxon>
        <taxon>eudicotyledons</taxon>
        <taxon>Gunneridae</taxon>
        <taxon>Pentapetalae</taxon>
        <taxon>asterids</taxon>
        <taxon>campanulids</taxon>
        <taxon>Aquifoliales</taxon>
        <taxon>Aquifoliaceae</taxon>
        <taxon>Ilex</taxon>
    </lineage>
</organism>
<protein>
    <recommendedName>
        <fullName evidence="6">F-box domain-containing protein</fullName>
    </recommendedName>
</protein>
<evidence type="ECO:0000259" key="3">
    <source>
        <dbReference type="Pfam" id="PF23622"/>
    </source>
</evidence>
<evidence type="ECO:0008006" key="6">
    <source>
        <dbReference type="Google" id="ProtNLM"/>
    </source>
</evidence>
<dbReference type="Proteomes" id="UP001642360">
    <property type="component" value="Unassembled WGS sequence"/>
</dbReference>
<evidence type="ECO:0000313" key="5">
    <source>
        <dbReference type="Proteomes" id="UP001642360"/>
    </source>
</evidence>
<accession>A0ABC8TZK5</accession>
<keyword evidence="5" id="KW-1185">Reference proteome</keyword>
<dbReference type="SUPFAM" id="SSF81383">
    <property type="entry name" value="F-box domain"/>
    <property type="match status" value="1"/>
</dbReference>
<dbReference type="InterPro" id="IPR032675">
    <property type="entry name" value="LRR_dom_sf"/>
</dbReference>
<comment type="caution">
    <text evidence="4">The sequence shown here is derived from an EMBL/GenBank/DDBJ whole genome shotgun (WGS) entry which is preliminary data.</text>
</comment>
<evidence type="ECO:0000259" key="2">
    <source>
        <dbReference type="Pfam" id="PF00646"/>
    </source>
</evidence>